<accession>A0A5P2G5Q0</accession>
<keyword evidence="4" id="KW-1185">Reference proteome</keyword>
<dbReference type="GO" id="GO:0004175">
    <property type="term" value="F:endopeptidase activity"/>
    <property type="evidence" value="ECO:0007669"/>
    <property type="project" value="TreeGrafter"/>
</dbReference>
<feature type="domain" description="Tail specific protease" evidence="2">
    <location>
        <begin position="205"/>
        <end position="436"/>
    </location>
</feature>
<keyword evidence="1" id="KW-0732">Signal</keyword>
<proteinExistence type="predicted"/>
<protein>
    <submittedName>
        <fullName evidence="3">Peptidase S41</fullName>
    </submittedName>
</protein>
<dbReference type="Gene3D" id="3.90.226.10">
    <property type="entry name" value="2-enoyl-CoA Hydratase, Chain A, domain 1"/>
    <property type="match status" value="1"/>
</dbReference>
<dbReference type="GO" id="GO:0006508">
    <property type="term" value="P:proteolysis"/>
    <property type="evidence" value="ECO:0007669"/>
    <property type="project" value="InterPro"/>
</dbReference>
<dbReference type="PANTHER" id="PTHR32060:SF22">
    <property type="entry name" value="CARBOXYL-TERMINAL-PROCESSING PEPTIDASE 3, CHLOROPLASTIC"/>
    <property type="match status" value="1"/>
</dbReference>
<evidence type="ECO:0000313" key="3">
    <source>
        <dbReference type="EMBL" id="QES89090.1"/>
    </source>
</evidence>
<reference evidence="3 4" key="1">
    <citation type="submission" date="2019-09" db="EMBL/GenBank/DDBJ databases">
        <title>Complete genome sequence of Arachidicoccus sp. B3-10 isolated from apple orchard soil.</title>
        <authorList>
            <person name="Kim H.S."/>
            <person name="Han K.-I."/>
            <person name="Suh M.K."/>
            <person name="Lee K.C."/>
            <person name="Eom M.K."/>
            <person name="Kim J.-S."/>
            <person name="Kang S.W."/>
            <person name="Sin Y."/>
            <person name="Lee J.-S."/>
        </authorList>
    </citation>
    <scope>NUCLEOTIDE SEQUENCE [LARGE SCALE GENOMIC DNA]</scope>
    <source>
        <strain evidence="3 4">B3-10</strain>
    </source>
</reference>
<dbReference type="KEGG" id="arac:E0W69_010610"/>
<dbReference type="SMART" id="SM00245">
    <property type="entry name" value="TSPc"/>
    <property type="match status" value="1"/>
</dbReference>
<evidence type="ECO:0000259" key="2">
    <source>
        <dbReference type="SMART" id="SM00245"/>
    </source>
</evidence>
<dbReference type="GO" id="GO:0007165">
    <property type="term" value="P:signal transduction"/>
    <property type="evidence" value="ECO:0007669"/>
    <property type="project" value="TreeGrafter"/>
</dbReference>
<evidence type="ECO:0000313" key="4">
    <source>
        <dbReference type="Proteomes" id="UP000292424"/>
    </source>
</evidence>
<dbReference type="RefSeq" id="WP_131330036.1">
    <property type="nucleotide sequence ID" value="NZ_CP044016.1"/>
</dbReference>
<dbReference type="InterPro" id="IPR005151">
    <property type="entry name" value="Tail-specific_protease"/>
</dbReference>
<evidence type="ECO:0000256" key="1">
    <source>
        <dbReference type="SAM" id="SignalP"/>
    </source>
</evidence>
<sequence>MKKVLFLLAFLCALCSVNAQYTIPNKLSVSDKVYGLSKFWQEVNYNFVYLNKVNRNSWDSLYYSMIEQVSTTQNDYDYWQLMKRFCAFLNDGHTGVWSTDTAIVNNTLTMMFGEYWMGFKNVGGHAIVNYTLKKRIKEIPIGSELIEVNGLPTAEYIQKNVMPYVSSSTDYVREDEAIRNVIAGLQGTSYKIKLKRPNGTIFPLTLTHERTIDTAYYPSLTNKPLLELKWYPNDVAYLALNSFGNEKIDTMFLEKLSELKKAKSLILDLRNNGGGSTGIGIFILCYLTNDTLLPHAKYYTRENLAAFKAWGKYVTEKDTVGNSWNTKCWLANHDLLIDSLSKDYQPWTNTLEPKRVVVPTAVLIGHNTASAAEDFLISADGQKHFKKIGERSYGSTGQPLMLDLPGGGARICTKKDTYPDGREFVGVGVIPDIEVKPTVDDFIKGKDPVLERALQYLNGK</sequence>
<feature type="chain" id="PRO_5024289646" evidence="1">
    <location>
        <begin position="20"/>
        <end position="460"/>
    </location>
</feature>
<dbReference type="AlphaFoldDB" id="A0A5P2G5Q0"/>
<name>A0A5P2G5Q0_9BACT</name>
<gene>
    <name evidence="3" type="ORF">E0W69_010610</name>
</gene>
<dbReference type="Pfam" id="PF03572">
    <property type="entry name" value="Peptidase_S41"/>
    <property type="match status" value="1"/>
</dbReference>
<dbReference type="PANTHER" id="PTHR32060">
    <property type="entry name" value="TAIL-SPECIFIC PROTEASE"/>
    <property type="match status" value="1"/>
</dbReference>
<dbReference type="OrthoDB" id="5480566at2"/>
<dbReference type="Proteomes" id="UP000292424">
    <property type="component" value="Chromosome"/>
</dbReference>
<dbReference type="InterPro" id="IPR029045">
    <property type="entry name" value="ClpP/crotonase-like_dom_sf"/>
</dbReference>
<organism evidence="3 4">
    <name type="scientific">Rhizosphaericola mali</name>
    <dbReference type="NCBI Taxonomy" id="2545455"/>
    <lineage>
        <taxon>Bacteria</taxon>
        <taxon>Pseudomonadati</taxon>
        <taxon>Bacteroidota</taxon>
        <taxon>Chitinophagia</taxon>
        <taxon>Chitinophagales</taxon>
        <taxon>Chitinophagaceae</taxon>
        <taxon>Rhizosphaericola</taxon>
    </lineage>
</organism>
<feature type="signal peptide" evidence="1">
    <location>
        <begin position="1"/>
        <end position="19"/>
    </location>
</feature>
<dbReference type="Gene3D" id="3.30.750.44">
    <property type="match status" value="1"/>
</dbReference>
<dbReference type="GO" id="GO:0030288">
    <property type="term" value="C:outer membrane-bounded periplasmic space"/>
    <property type="evidence" value="ECO:0007669"/>
    <property type="project" value="TreeGrafter"/>
</dbReference>
<dbReference type="GO" id="GO:0008236">
    <property type="term" value="F:serine-type peptidase activity"/>
    <property type="evidence" value="ECO:0007669"/>
    <property type="project" value="InterPro"/>
</dbReference>
<dbReference type="SUPFAM" id="SSF52096">
    <property type="entry name" value="ClpP/crotonase"/>
    <property type="match status" value="1"/>
</dbReference>
<dbReference type="EMBL" id="CP044016">
    <property type="protein sequence ID" value="QES89090.1"/>
    <property type="molecule type" value="Genomic_DNA"/>
</dbReference>